<name>A0A238ZNB0_9FLAO</name>
<keyword evidence="2" id="KW-1185">Reference proteome</keyword>
<dbReference type="EMBL" id="FZNY01000003">
    <property type="protein sequence ID" value="SNR84847.1"/>
    <property type="molecule type" value="Genomic_DNA"/>
</dbReference>
<accession>A0A238ZNB0</accession>
<evidence type="ECO:0000313" key="1">
    <source>
        <dbReference type="EMBL" id="SNR84847.1"/>
    </source>
</evidence>
<dbReference type="PROSITE" id="PS51257">
    <property type="entry name" value="PROKAR_LIPOPROTEIN"/>
    <property type="match status" value="1"/>
</dbReference>
<dbReference type="Proteomes" id="UP000198379">
    <property type="component" value="Unassembled WGS sequence"/>
</dbReference>
<protein>
    <recommendedName>
        <fullName evidence="3">Deoxyribose-phosphate aldolase</fullName>
    </recommendedName>
</protein>
<dbReference type="OrthoDB" id="982433at2"/>
<dbReference type="RefSeq" id="WP_089371698.1">
    <property type="nucleotide sequence ID" value="NZ_BMEP01000001.1"/>
</dbReference>
<evidence type="ECO:0008006" key="3">
    <source>
        <dbReference type="Google" id="ProtNLM"/>
    </source>
</evidence>
<dbReference type="Pfam" id="PF20113">
    <property type="entry name" value="DUF6503"/>
    <property type="match status" value="1"/>
</dbReference>
<sequence>MISKNSAQKFFTTHNLVSIIAFIGILILASCSPKTPSVQEIVDSAIAQSGGPTIDNASIHFKFRDHYYRATRENGQRTFERCMDKECILQRDVLDSKGDFTRFRESAPIQVPDSMKQRYANSVNSVHYFSVLPYGLNDPAVTKELIDIHDVKGQSYYRIKVTFAQEGGGEDFQDQYMYWIATDDYTVDYIAYNYQVDEGGTRFREAFNERIVNGVRFVDYRNYKPKTQFPPLTDLDAQFENNELKLLSTIETENPEVIPIVSN</sequence>
<evidence type="ECO:0000313" key="2">
    <source>
        <dbReference type="Proteomes" id="UP000198379"/>
    </source>
</evidence>
<dbReference type="InterPro" id="IPR045444">
    <property type="entry name" value="DUF6503"/>
</dbReference>
<proteinExistence type="predicted"/>
<dbReference type="AlphaFoldDB" id="A0A238ZNB0"/>
<reference evidence="1 2" key="1">
    <citation type="submission" date="2017-06" db="EMBL/GenBank/DDBJ databases">
        <authorList>
            <person name="Kim H.J."/>
            <person name="Triplett B.A."/>
        </authorList>
    </citation>
    <scope>NUCLEOTIDE SEQUENCE [LARGE SCALE GENOMIC DNA]</scope>
    <source>
        <strain evidence="1 2">DSM 25597</strain>
    </source>
</reference>
<organism evidence="1 2">
    <name type="scientific">Dokdonia pacifica</name>
    <dbReference type="NCBI Taxonomy" id="1627892"/>
    <lineage>
        <taxon>Bacteria</taxon>
        <taxon>Pseudomonadati</taxon>
        <taxon>Bacteroidota</taxon>
        <taxon>Flavobacteriia</taxon>
        <taxon>Flavobacteriales</taxon>
        <taxon>Flavobacteriaceae</taxon>
        <taxon>Dokdonia</taxon>
    </lineage>
</organism>
<gene>
    <name evidence="1" type="ORF">SAMN06265376_103383</name>
</gene>